<dbReference type="InterPro" id="IPR005174">
    <property type="entry name" value="KIB1-4_b-propeller"/>
</dbReference>
<reference evidence="2" key="1">
    <citation type="submission" date="2024-10" db="EMBL/GenBank/DDBJ databases">
        <authorList>
            <person name="Ryan C."/>
        </authorList>
    </citation>
    <scope>NUCLEOTIDE SEQUENCE [LARGE SCALE GENOMIC DNA]</scope>
</reference>
<evidence type="ECO:0000313" key="2">
    <source>
        <dbReference type="EMBL" id="CAL4931896.1"/>
    </source>
</evidence>
<dbReference type="CDD" id="cd09917">
    <property type="entry name" value="F-box_SF"/>
    <property type="match status" value="1"/>
</dbReference>
<dbReference type="PANTHER" id="PTHR36901:SF6">
    <property type="entry name" value="OS05G0150100 PROTEIN"/>
    <property type="match status" value="1"/>
</dbReference>
<keyword evidence="3" id="KW-1185">Reference proteome</keyword>
<dbReference type="InterPro" id="IPR011043">
    <property type="entry name" value="Gal_Oxase/kelch_b-propeller"/>
</dbReference>
<dbReference type="InterPro" id="IPR036047">
    <property type="entry name" value="F-box-like_dom_sf"/>
</dbReference>
<feature type="domain" description="KIB1-4 beta-propeller" evidence="1">
    <location>
        <begin position="73"/>
        <end position="322"/>
    </location>
</feature>
<protein>
    <recommendedName>
        <fullName evidence="1">KIB1-4 beta-propeller domain-containing protein</fullName>
    </recommendedName>
</protein>
<evidence type="ECO:0000259" key="1">
    <source>
        <dbReference type="Pfam" id="PF03478"/>
    </source>
</evidence>
<proteinExistence type="predicted"/>
<dbReference type="SUPFAM" id="SSF50965">
    <property type="entry name" value="Galactose oxidase, central domain"/>
    <property type="match status" value="1"/>
</dbReference>
<dbReference type="SUPFAM" id="SSF81383">
    <property type="entry name" value="F-box domain"/>
    <property type="match status" value="1"/>
</dbReference>
<dbReference type="EMBL" id="OZ075125">
    <property type="protein sequence ID" value="CAL4931896.1"/>
    <property type="molecule type" value="Genomic_DNA"/>
</dbReference>
<organism evidence="2 3">
    <name type="scientific">Urochloa decumbens</name>
    <dbReference type="NCBI Taxonomy" id="240449"/>
    <lineage>
        <taxon>Eukaryota</taxon>
        <taxon>Viridiplantae</taxon>
        <taxon>Streptophyta</taxon>
        <taxon>Embryophyta</taxon>
        <taxon>Tracheophyta</taxon>
        <taxon>Spermatophyta</taxon>
        <taxon>Magnoliopsida</taxon>
        <taxon>Liliopsida</taxon>
        <taxon>Poales</taxon>
        <taxon>Poaceae</taxon>
        <taxon>PACMAD clade</taxon>
        <taxon>Panicoideae</taxon>
        <taxon>Panicodae</taxon>
        <taxon>Paniceae</taxon>
        <taxon>Melinidinae</taxon>
        <taxon>Urochloa</taxon>
    </lineage>
</organism>
<dbReference type="Pfam" id="PF03478">
    <property type="entry name" value="Beta-prop_KIB1-4"/>
    <property type="match status" value="1"/>
</dbReference>
<gene>
    <name evidence="2" type="ORF">URODEC1_LOCUS27306</name>
</gene>
<dbReference type="Proteomes" id="UP001497457">
    <property type="component" value="Chromosome 15b"/>
</dbReference>
<dbReference type="PANTHER" id="PTHR36901">
    <property type="entry name" value="F-BOX DOMAIN CONTAINING PROTEIN, EXPRESSED-RELATED"/>
    <property type="match status" value="1"/>
</dbReference>
<dbReference type="AlphaFoldDB" id="A0ABC8XVG2"/>
<accession>A0ABC8XVG2</accession>
<evidence type="ECO:0000313" key="3">
    <source>
        <dbReference type="Proteomes" id="UP001497457"/>
    </source>
</evidence>
<sequence>MAGGGWSSLPADLLHQVPERDLLHVRQVCSHWRSSTSLPVAPFRPWVVATRAKPIRVGPLGEYSLWLPRGLKRVQLASPPGLPYCCGTPRGWLALADDERSPTRLALWEPRSGTEIPLPPLACIVQVFLSADPLASSSSSSWLAVATQFRSQFDHNILFWRPGDRAWSAAAEVYTTERLHSVAFLGGKMYCIDYSKRVAVYDLNLGTNSPPALIQRMYVATLLNVLCNRRCGKKLHGIRAAHFVNCNDELLLVVLFYSGDPSFAEVYKPTLISNRHLECGERLPDLGGYSLFLGRGDAFALSAQEFPAIKQNCIYYAVHILNFQTKDWVIMFNLESDISEEFPFPPGHKEDPANERWPVSWFCPKRPIFGSSSKAEASLVAV</sequence>
<name>A0ABC8XVG2_9POAL</name>